<name>A0ABN1NNL3_9ACTN</name>
<evidence type="ECO:0000313" key="1">
    <source>
        <dbReference type="EMBL" id="GAA0913486.1"/>
    </source>
</evidence>
<organism evidence="1 2">
    <name type="scientific">Nonomuraea longicatena</name>
    <dbReference type="NCBI Taxonomy" id="83682"/>
    <lineage>
        <taxon>Bacteria</taxon>
        <taxon>Bacillati</taxon>
        <taxon>Actinomycetota</taxon>
        <taxon>Actinomycetes</taxon>
        <taxon>Streptosporangiales</taxon>
        <taxon>Streptosporangiaceae</taxon>
        <taxon>Nonomuraea</taxon>
    </lineage>
</organism>
<dbReference type="SUPFAM" id="SSF48452">
    <property type="entry name" value="TPR-like"/>
    <property type="match status" value="1"/>
</dbReference>
<dbReference type="EMBL" id="BAAAHQ010000001">
    <property type="protein sequence ID" value="GAA0913486.1"/>
    <property type="molecule type" value="Genomic_DNA"/>
</dbReference>
<evidence type="ECO:0000313" key="2">
    <source>
        <dbReference type="Proteomes" id="UP001501578"/>
    </source>
</evidence>
<dbReference type="RefSeq" id="WP_343948055.1">
    <property type="nucleotide sequence ID" value="NZ_BAAAHQ010000001.1"/>
</dbReference>
<dbReference type="Gene3D" id="1.25.40.10">
    <property type="entry name" value="Tetratricopeptide repeat domain"/>
    <property type="match status" value="2"/>
</dbReference>
<reference evidence="1 2" key="1">
    <citation type="journal article" date="2019" name="Int. J. Syst. Evol. Microbiol.">
        <title>The Global Catalogue of Microorganisms (GCM) 10K type strain sequencing project: providing services to taxonomists for standard genome sequencing and annotation.</title>
        <authorList>
            <consortium name="The Broad Institute Genomics Platform"/>
            <consortium name="The Broad Institute Genome Sequencing Center for Infectious Disease"/>
            <person name="Wu L."/>
            <person name="Ma J."/>
        </authorList>
    </citation>
    <scope>NUCLEOTIDE SEQUENCE [LARGE SCALE GENOMIC DNA]</scope>
    <source>
        <strain evidence="1 2">JCM 11136</strain>
    </source>
</reference>
<dbReference type="SUPFAM" id="SSF47413">
    <property type="entry name" value="lambda repressor-like DNA-binding domains"/>
    <property type="match status" value="1"/>
</dbReference>
<sequence>MLTDTHPGQIIRGLRLQRRMPQAELTGPCLTLGQLSLIEAGVAGPSPEVLSHLAGRLACRRDVLTRGLHPDVASRVRGTLDLAARALAEGRLGEAHRRYQALVDNPALGSRIDLWSQAETGLALSQEAAGRLRPAAERLAYLLAVTSPLDTPLVGADFRQAREVDARIGLSVTLCRLLREAGDLGRAVEVGERALDRELPGGWSDRLVELGSTLLSAYLERDELTRAGALSSELLQAAGELGTPRAVAAASWNASTLATMTGSFERAGRLGRQAGAALSLVGDRRATGRLRARLATNLLMARPEEFVRARALLMQAHADLVAGAAGRVDQAYCQLSLARTTLLAGQAHAALRQVAALIDRYPDAGNLVADAFTLQARAHERLGRPAAAACALRRAGELLERMPAPGRASRAWTASAEASAEAGDLTASAGAYRRALAASGLC</sequence>
<proteinExistence type="predicted"/>
<dbReference type="Proteomes" id="UP001501578">
    <property type="component" value="Unassembled WGS sequence"/>
</dbReference>
<comment type="caution">
    <text evidence="1">The sequence shown here is derived from an EMBL/GenBank/DDBJ whole genome shotgun (WGS) entry which is preliminary data.</text>
</comment>
<accession>A0ABN1NNL3</accession>
<gene>
    <name evidence="1" type="ORF">GCM10009560_05690</name>
</gene>
<dbReference type="InterPro" id="IPR010982">
    <property type="entry name" value="Lambda_DNA-bd_dom_sf"/>
</dbReference>
<dbReference type="InterPro" id="IPR011990">
    <property type="entry name" value="TPR-like_helical_dom_sf"/>
</dbReference>
<keyword evidence="2" id="KW-1185">Reference proteome</keyword>
<protein>
    <submittedName>
        <fullName evidence="1">Uncharacterized protein</fullName>
    </submittedName>
</protein>